<gene>
    <name evidence="1" type="ORF">H8S07_01515</name>
</gene>
<dbReference type="InterPro" id="IPR024539">
    <property type="entry name" value="DUF3877"/>
</dbReference>
<proteinExistence type="predicted"/>
<dbReference type="Pfam" id="PF12993">
    <property type="entry name" value="DUF3877"/>
    <property type="match status" value="1"/>
</dbReference>
<organism evidence="1 2">
    <name type="scientific">Dorea hominis</name>
    <dbReference type="NCBI Taxonomy" id="2763040"/>
    <lineage>
        <taxon>Bacteria</taxon>
        <taxon>Bacillati</taxon>
        <taxon>Bacillota</taxon>
        <taxon>Clostridia</taxon>
        <taxon>Lachnospirales</taxon>
        <taxon>Lachnospiraceae</taxon>
        <taxon>Dorea</taxon>
    </lineage>
</organism>
<protein>
    <submittedName>
        <fullName evidence="1">DUF3877 family protein</fullName>
    </submittedName>
</protein>
<dbReference type="EMBL" id="JACOOY010000002">
    <property type="protein sequence ID" value="MBC5663964.1"/>
    <property type="molecule type" value="Genomic_DNA"/>
</dbReference>
<reference evidence="1 2" key="1">
    <citation type="submission" date="2020-08" db="EMBL/GenBank/DDBJ databases">
        <title>Genome public.</title>
        <authorList>
            <person name="Liu C."/>
            <person name="Sun Q."/>
        </authorList>
    </citation>
    <scope>NUCLEOTIDE SEQUENCE [LARGE SCALE GENOMIC DNA]</scope>
    <source>
        <strain evidence="1 2">NSJ-36</strain>
    </source>
</reference>
<keyword evidence="2" id="KW-1185">Reference proteome</keyword>
<sequence length="172" mass="20578">MERNLVDIMKEEQAKLGFRKEAVRLYYPLATLQHFFHAEDTAEEMQERLQAFPEEFTDKLGNVQVTHKKGRFCIHIPEEGSVYVKEQMKDNEFIKELIGQVQQRDCTIEDLKKLFEAHSDQVIFETMSNGEFDYLLRFADGVPDDYYYCFKDEGCHMVYHRFLPEDYKDFDF</sequence>
<name>A0ABR7ETE3_9FIRM</name>
<dbReference type="Proteomes" id="UP000647235">
    <property type="component" value="Unassembled WGS sequence"/>
</dbReference>
<accession>A0ABR7ETE3</accession>
<evidence type="ECO:0000313" key="1">
    <source>
        <dbReference type="EMBL" id="MBC5663964.1"/>
    </source>
</evidence>
<comment type="caution">
    <text evidence="1">The sequence shown here is derived from an EMBL/GenBank/DDBJ whole genome shotgun (WGS) entry which is preliminary data.</text>
</comment>
<evidence type="ECO:0000313" key="2">
    <source>
        <dbReference type="Proteomes" id="UP000647235"/>
    </source>
</evidence>